<dbReference type="AlphaFoldDB" id="A0A6C0EQL5"/>
<protein>
    <recommendedName>
        <fullName evidence="2">HEPN domain-containing protein</fullName>
    </recommendedName>
</protein>
<name>A0A6C0EQL5_9ZZZZ</name>
<evidence type="ECO:0000313" key="1">
    <source>
        <dbReference type="EMBL" id="QHT30629.1"/>
    </source>
</evidence>
<dbReference type="EMBL" id="MN738904">
    <property type="protein sequence ID" value="QHT30629.1"/>
    <property type="molecule type" value="Genomic_DNA"/>
</dbReference>
<organism evidence="1">
    <name type="scientific">viral metagenome</name>
    <dbReference type="NCBI Taxonomy" id="1070528"/>
    <lineage>
        <taxon>unclassified sequences</taxon>
        <taxon>metagenomes</taxon>
        <taxon>organismal metagenomes</taxon>
    </lineage>
</organism>
<sequence length="93" mass="10959">MVIKTLELNKEIETIIYDFRENECIRAFFHKLRSLKDDIHISISEELFKKFDVEYKCVYYEHLYGDNDADTLHVVNDCIEVLNAIITTGPIVC</sequence>
<proteinExistence type="predicted"/>
<evidence type="ECO:0008006" key="2">
    <source>
        <dbReference type="Google" id="ProtNLM"/>
    </source>
</evidence>
<accession>A0A6C0EQL5</accession>
<reference evidence="1" key="1">
    <citation type="journal article" date="2020" name="Nature">
        <title>Giant virus diversity and host interactions through global metagenomics.</title>
        <authorList>
            <person name="Schulz F."/>
            <person name="Roux S."/>
            <person name="Paez-Espino D."/>
            <person name="Jungbluth S."/>
            <person name="Walsh D.A."/>
            <person name="Denef V.J."/>
            <person name="McMahon K.D."/>
            <person name="Konstantinidis K.T."/>
            <person name="Eloe-Fadrosh E.A."/>
            <person name="Kyrpides N.C."/>
            <person name="Woyke T."/>
        </authorList>
    </citation>
    <scope>NUCLEOTIDE SEQUENCE</scope>
    <source>
        <strain evidence="1">GVMAG-M-3300009151-35</strain>
    </source>
</reference>